<sequence>MAENFAELVVPARAFIPTTTADDHQAHDDEPTGLAAMELGVEDDGRESREQRERESKERERERGREMRAKSRSAFGFEFLLQLDEAPA</sequence>
<name>A0AAI9TK46_PENTH</name>
<organism evidence="2 3">
    <name type="scientific">Penicillium thymicola</name>
    <dbReference type="NCBI Taxonomy" id="293382"/>
    <lineage>
        <taxon>Eukaryota</taxon>
        <taxon>Fungi</taxon>
        <taxon>Dikarya</taxon>
        <taxon>Ascomycota</taxon>
        <taxon>Pezizomycotina</taxon>
        <taxon>Eurotiomycetes</taxon>
        <taxon>Eurotiomycetidae</taxon>
        <taxon>Eurotiales</taxon>
        <taxon>Aspergillaceae</taxon>
        <taxon>Penicillium</taxon>
    </lineage>
</organism>
<accession>A0AAI9TK46</accession>
<comment type="caution">
    <text evidence="2">The sequence shown here is derived from an EMBL/GenBank/DDBJ whole genome shotgun (WGS) entry which is preliminary data.</text>
</comment>
<dbReference type="Proteomes" id="UP001227192">
    <property type="component" value="Unassembled WGS sequence"/>
</dbReference>
<feature type="compositionally biased region" description="Basic and acidic residues" evidence="1">
    <location>
        <begin position="21"/>
        <end position="30"/>
    </location>
</feature>
<evidence type="ECO:0000256" key="1">
    <source>
        <dbReference type="SAM" id="MobiDB-lite"/>
    </source>
</evidence>
<reference evidence="2" key="2">
    <citation type="journal article" date="2016" name="Fungal Biol.">
        <title>Ochratoxin A production by Penicillium thymicola.</title>
        <authorList>
            <person name="Nguyen H.D.T."/>
            <person name="McMullin D.R."/>
            <person name="Ponomareva E."/>
            <person name="Riley R."/>
            <person name="Pomraning K.R."/>
            <person name="Baker S.E."/>
            <person name="Seifert K.A."/>
        </authorList>
    </citation>
    <scope>NUCLEOTIDE SEQUENCE</scope>
    <source>
        <strain evidence="2">DAOM 180753</strain>
    </source>
</reference>
<dbReference type="AlphaFoldDB" id="A0AAI9TK46"/>
<protein>
    <submittedName>
        <fullName evidence="2">Uncharacterized protein</fullName>
    </submittedName>
</protein>
<evidence type="ECO:0000313" key="3">
    <source>
        <dbReference type="Proteomes" id="UP001227192"/>
    </source>
</evidence>
<proteinExistence type="predicted"/>
<dbReference type="EMBL" id="LACB01000112">
    <property type="protein sequence ID" value="KAJ9488603.1"/>
    <property type="molecule type" value="Genomic_DNA"/>
</dbReference>
<reference evidence="2" key="1">
    <citation type="submission" date="2015-06" db="EMBL/GenBank/DDBJ databases">
        <authorList>
            <person name="Nguyen H."/>
        </authorList>
    </citation>
    <scope>NUCLEOTIDE SEQUENCE</scope>
    <source>
        <strain evidence="2">DAOM 180753</strain>
    </source>
</reference>
<feature type="compositionally biased region" description="Basic and acidic residues" evidence="1">
    <location>
        <begin position="46"/>
        <end position="68"/>
    </location>
</feature>
<evidence type="ECO:0000313" key="2">
    <source>
        <dbReference type="EMBL" id="KAJ9488603.1"/>
    </source>
</evidence>
<feature type="region of interest" description="Disordered" evidence="1">
    <location>
        <begin position="18"/>
        <end position="68"/>
    </location>
</feature>
<keyword evidence="3" id="KW-1185">Reference proteome</keyword>
<gene>
    <name evidence="2" type="ORF">VN97_g4699</name>
</gene>